<keyword evidence="7" id="KW-0238">DNA-binding</keyword>
<keyword evidence="8" id="KW-0804">Transcription</keyword>
<evidence type="ECO:0000256" key="8">
    <source>
        <dbReference type="ARBA" id="ARBA00023163"/>
    </source>
</evidence>
<dbReference type="PANTHER" id="PTHR32248">
    <property type="entry name" value="RNA POLYMERASE SIGMA-54 FACTOR"/>
    <property type="match status" value="1"/>
</dbReference>
<evidence type="ECO:0000256" key="7">
    <source>
        <dbReference type="ARBA" id="ARBA00023125"/>
    </source>
</evidence>
<dbReference type="RefSeq" id="WP_025419630.1">
    <property type="nucleotide sequence ID" value="NZ_CP013704.1"/>
</dbReference>
<keyword evidence="6" id="KW-0731">Sigma factor</keyword>
<proteinExistence type="inferred from homology"/>
<protein>
    <submittedName>
        <fullName evidence="12">RNA polymerase sigma-54 factor</fullName>
    </submittedName>
</protein>
<feature type="coiled-coil region" evidence="9">
    <location>
        <begin position="176"/>
        <end position="214"/>
    </location>
</feature>
<evidence type="ECO:0000259" key="11">
    <source>
        <dbReference type="Pfam" id="PF04963"/>
    </source>
</evidence>
<dbReference type="Pfam" id="PF04963">
    <property type="entry name" value="Sigma54_CBD"/>
    <property type="match status" value="1"/>
</dbReference>
<dbReference type="EMBL" id="CP013704">
    <property type="protein sequence ID" value="APR64907.1"/>
    <property type="molecule type" value="Genomic_DNA"/>
</dbReference>
<evidence type="ECO:0000256" key="1">
    <source>
        <dbReference type="ARBA" id="ARBA00008798"/>
    </source>
</evidence>
<dbReference type="Proteomes" id="UP000185502">
    <property type="component" value="Chromosome"/>
</dbReference>
<evidence type="ECO:0000313" key="13">
    <source>
        <dbReference type="Proteomes" id="UP000185502"/>
    </source>
</evidence>
<dbReference type="PROSITE" id="PS50044">
    <property type="entry name" value="SIGMA54_3"/>
    <property type="match status" value="1"/>
</dbReference>
<name>A0ABN4UD97_BORAN</name>
<dbReference type="PROSITE" id="PS00718">
    <property type="entry name" value="SIGMA54_2"/>
    <property type="match status" value="1"/>
</dbReference>
<accession>A0ABN4UD97</accession>
<evidence type="ECO:0000256" key="2">
    <source>
        <dbReference type="ARBA" id="ARBA00022478"/>
    </source>
</evidence>
<dbReference type="Pfam" id="PF04552">
    <property type="entry name" value="Sigma54_DBD"/>
    <property type="match status" value="1"/>
</dbReference>
<dbReference type="NCBIfam" id="TIGR02395">
    <property type="entry name" value="rpoN_sigma"/>
    <property type="match status" value="1"/>
</dbReference>
<evidence type="ECO:0000256" key="9">
    <source>
        <dbReference type="SAM" id="Coils"/>
    </source>
</evidence>
<comment type="similarity">
    <text evidence="1">Belongs to the sigma-54 factor family.</text>
</comment>
<sequence length="418" mass="49178">MLKQNLKLMQKLQITQINTLKMLSLDKKELIKIMLNEIEHNEYLQVDSNKIFFETLKTYKFRKLIYREDNNNKTQYEIALAKKSHKPSLKEHLLLQLRIQRLSKTEINIGEIIINNLNSKGFHIINPYDFFKKEDWPLVTKMIELIQKFDPIGICVPNIIESLILQAKYHKLDTNIIKILERANLLENTQDRLKEELNINTQDLNDALNTIKLKLNPNPTFEFKDKNDTNNYIEPDIIVVNKDNKLKIKIKEVNIFKKEIKKQEVQDSKKYKQAKWLIESLRYRDETLAKIGIAIYTLQKEFLRRGFKSLRPMKLADISAKINLSKSTISRTIKNKYLKFDWGTIPIRKLFNSIGGAKTNEFPKLSIKLIIKEILEQNKNMVDSQISAILKSKGITISRRTVNKYRNELKLEGEIYGT</sequence>
<feature type="domain" description="RNA polymerase sigma factor 54 DNA-binding" evidence="10">
    <location>
        <begin position="268"/>
        <end position="411"/>
    </location>
</feature>
<organism evidence="12 13">
    <name type="scientific">Borrelia anserina Es</name>
    <dbReference type="NCBI Taxonomy" id="1365188"/>
    <lineage>
        <taxon>Bacteria</taxon>
        <taxon>Pseudomonadati</taxon>
        <taxon>Spirochaetota</taxon>
        <taxon>Spirochaetia</taxon>
        <taxon>Spirochaetales</taxon>
        <taxon>Borreliaceae</taxon>
        <taxon>Borrelia</taxon>
    </lineage>
</organism>
<gene>
    <name evidence="12" type="ORF">N187_02185</name>
</gene>
<dbReference type="PIRSF" id="PIRSF000774">
    <property type="entry name" value="RpoN"/>
    <property type="match status" value="1"/>
</dbReference>
<reference evidence="12" key="1">
    <citation type="submission" date="2015-12" db="EMBL/GenBank/DDBJ databases">
        <title>Chromosome of the avian spirochetosis agent Borrelia anserina Es.</title>
        <authorList>
            <person name="Elbir H."/>
            <person name="Sitlani P."/>
            <person name="Bergstroem S."/>
            <person name="Barbour A.G."/>
        </authorList>
    </citation>
    <scope>NUCLEOTIDE SEQUENCE [LARGE SCALE GENOMIC DNA]</scope>
    <source>
        <strain evidence="12">Es</strain>
    </source>
</reference>
<evidence type="ECO:0000313" key="12">
    <source>
        <dbReference type="EMBL" id="APR64907.1"/>
    </source>
</evidence>
<dbReference type="PRINTS" id="PR00045">
    <property type="entry name" value="SIGMA54FCT"/>
</dbReference>
<keyword evidence="5" id="KW-0805">Transcription regulation</keyword>
<evidence type="ECO:0000256" key="5">
    <source>
        <dbReference type="ARBA" id="ARBA00023015"/>
    </source>
</evidence>
<keyword evidence="3" id="KW-0808">Transferase</keyword>
<dbReference type="Gene3D" id="1.10.10.60">
    <property type="entry name" value="Homeodomain-like"/>
    <property type="match status" value="1"/>
</dbReference>
<evidence type="ECO:0000256" key="3">
    <source>
        <dbReference type="ARBA" id="ARBA00022679"/>
    </source>
</evidence>
<dbReference type="InterPro" id="IPR000394">
    <property type="entry name" value="RNA_pol_sigma_54"/>
</dbReference>
<keyword evidence="4" id="KW-0548">Nucleotidyltransferase</keyword>
<evidence type="ECO:0000256" key="4">
    <source>
        <dbReference type="ARBA" id="ARBA00022695"/>
    </source>
</evidence>
<evidence type="ECO:0000259" key="10">
    <source>
        <dbReference type="Pfam" id="PF04552"/>
    </source>
</evidence>
<dbReference type="InterPro" id="IPR007634">
    <property type="entry name" value="RNA_pol_sigma_54_DNA-bd"/>
</dbReference>
<dbReference type="PANTHER" id="PTHR32248:SF4">
    <property type="entry name" value="RNA POLYMERASE SIGMA-54 FACTOR"/>
    <property type="match status" value="1"/>
</dbReference>
<dbReference type="InterPro" id="IPR007046">
    <property type="entry name" value="RNA_pol_sigma_54_core-bd"/>
</dbReference>
<dbReference type="InterPro" id="IPR038709">
    <property type="entry name" value="RpoN_core-bd_sf"/>
</dbReference>
<keyword evidence="13" id="KW-1185">Reference proteome</keyword>
<keyword evidence="2" id="KW-0240">DNA-directed RNA polymerase</keyword>
<keyword evidence="9" id="KW-0175">Coiled coil</keyword>
<feature type="domain" description="RNA polymerase sigma factor 54 core-binding" evidence="11">
    <location>
        <begin position="84"/>
        <end position="260"/>
    </location>
</feature>
<dbReference type="Gene3D" id="1.10.10.1330">
    <property type="entry name" value="RNA polymerase sigma-54 factor, core-binding domain"/>
    <property type="match status" value="1"/>
</dbReference>
<evidence type="ECO:0000256" key="6">
    <source>
        <dbReference type="ARBA" id="ARBA00023082"/>
    </source>
</evidence>